<name>A0A1Q3BCI2_CEPFO</name>
<protein>
    <submittedName>
        <fullName evidence="2">Uncharacterized protein</fullName>
    </submittedName>
</protein>
<dbReference type="OrthoDB" id="690172at2759"/>
<proteinExistence type="predicted"/>
<dbReference type="PANTHER" id="PTHR36381">
    <property type="entry name" value="ETHYLENE-REGULATED TRANSCRIPT 2 (ERT2)"/>
    <property type="match status" value="1"/>
</dbReference>
<keyword evidence="1" id="KW-1133">Transmembrane helix</keyword>
<evidence type="ECO:0000313" key="2">
    <source>
        <dbReference type="EMBL" id="GAV65629.1"/>
    </source>
</evidence>
<dbReference type="EMBL" id="BDDD01000424">
    <property type="protein sequence ID" value="GAV65629.1"/>
    <property type="molecule type" value="Genomic_DNA"/>
</dbReference>
<organism evidence="2 3">
    <name type="scientific">Cephalotus follicularis</name>
    <name type="common">Albany pitcher plant</name>
    <dbReference type="NCBI Taxonomy" id="3775"/>
    <lineage>
        <taxon>Eukaryota</taxon>
        <taxon>Viridiplantae</taxon>
        <taxon>Streptophyta</taxon>
        <taxon>Embryophyta</taxon>
        <taxon>Tracheophyta</taxon>
        <taxon>Spermatophyta</taxon>
        <taxon>Magnoliopsida</taxon>
        <taxon>eudicotyledons</taxon>
        <taxon>Gunneridae</taxon>
        <taxon>Pentapetalae</taxon>
        <taxon>rosids</taxon>
        <taxon>fabids</taxon>
        <taxon>Oxalidales</taxon>
        <taxon>Cephalotaceae</taxon>
        <taxon>Cephalotus</taxon>
    </lineage>
</organism>
<feature type="transmembrane region" description="Helical" evidence="1">
    <location>
        <begin position="147"/>
        <end position="164"/>
    </location>
</feature>
<keyword evidence="1" id="KW-0472">Membrane</keyword>
<feature type="transmembrane region" description="Helical" evidence="1">
    <location>
        <begin position="373"/>
        <end position="388"/>
    </location>
</feature>
<keyword evidence="3" id="KW-1185">Reference proteome</keyword>
<dbReference type="FunCoup" id="A0A1Q3BCI2">
    <property type="interactions" value="451"/>
</dbReference>
<reference evidence="3" key="1">
    <citation type="submission" date="2016-04" db="EMBL/GenBank/DDBJ databases">
        <title>Cephalotus genome sequencing.</title>
        <authorList>
            <person name="Fukushima K."/>
            <person name="Hasebe M."/>
            <person name="Fang X."/>
        </authorList>
    </citation>
    <scope>NUCLEOTIDE SEQUENCE [LARGE SCALE GENOMIC DNA]</scope>
    <source>
        <strain evidence="3">cv. St1</strain>
    </source>
</reference>
<dbReference type="Proteomes" id="UP000187406">
    <property type="component" value="Unassembled WGS sequence"/>
</dbReference>
<dbReference type="PANTHER" id="PTHR36381:SF1">
    <property type="entry name" value="ETHYLENE-REGULATED TRANSCRIPT 2 (ERT2)"/>
    <property type="match status" value="1"/>
</dbReference>
<feature type="transmembrane region" description="Helical" evidence="1">
    <location>
        <begin position="125"/>
        <end position="141"/>
    </location>
</feature>
<gene>
    <name evidence="2" type="ORF">CFOL_v3_09144</name>
</gene>
<evidence type="ECO:0000313" key="3">
    <source>
        <dbReference type="Proteomes" id="UP000187406"/>
    </source>
</evidence>
<feature type="transmembrane region" description="Helical" evidence="1">
    <location>
        <begin position="394"/>
        <end position="411"/>
    </location>
</feature>
<comment type="caution">
    <text evidence="2">The sequence shown here is derived from an EMBL/GenBank/DDBJ whole genome shotgun (WGS) entry which is preliminary data.</text>
</comment>
<accession>A0A1Q3BCI2</accession>
<dbReference type="InParanoid" id="A0A1Q3BCI2"/>
<sequence length="428" mass="47496">MPLPWKKTRISRLVADLQSPKRGGSLVVETGFPTSLIDLFVKNRDRLKKKKKSKPQGGCSDLSSPSIAQKCNGNLIEYNDVLKRVKEEEKGEVVVVGGIVDVKKEKDKVFVASCAVSVIGSKSKCVFVAVLMMFVVAVLALSNKKFAVVITLSAFALLLLEYAAKYFCSFLFEPCLKPQIVLDSLIKNLPHFRGNEEIVRYQDCRKQEIVGVELVNSSTDEIERVESNSDLGGFVEPCLGGFDVEKRVSFVKENEDRNRSEVLMHKRNEGSKRAKIKSILVKKLVPKKLRSSKNGSKNKERERFSGCEITDCIGEDKLGRIEDLTNGGDQEQVDLERSSQSPLEETEEESCRGLDVVKMGLVEKNVGRETKGNSGYLVLVLIVLAGLVGGRIPAFAFTVVCCLMIGFVGRLRRSMNVKMIRSHVPISC</sequence>
<evidence type="ECO:0000256" key="1">
    <source>
        <dbReference type="SAM" id="Phobius"/>
    </source>
</evidence>
<dbReference type="AlphaFoldDB" id="A0A1Q3BCI2"/>
<keyword evidence="1" id="KW-0812">Transmembrane</keyword>